<evidence type="ECO:0000256" key="7">
    <source>
        <dbReference type="ARBA" id="ARBA00035034"/>
    </source>
</evidence>
<dbReference type="GO" id="GO:0051213">
    <property type="term" value="F:dioxygenase activity"/>
    <property type="evidence" value="ECO:0007669"/>
    <property type="project" value="UniProtKB-KW"/>
</dbReference>
<evidence type="ECO:0000256" key="1">
    <source>
        <dbReference type="ARBA" id="ARBA00001954"/>
    </source>
</evidence>
<dbReference type="Proteomes" id="UP000196440">
    <property type="component" value="Unassembled WGS sequence"/>
</dbReference>
<evidence type="ECO:0000313" key="9">
    <source>
        <dbReference type="EMBL" id="OVZ84716.1"/>
    </source>
</evidence>
<reference evidence="9 10" key="1">
    <citation type="submission" date="2017-05" db="EMBL/GenBank/DDBJ databases">
        <title>Whole genome sequencing of Yersinia kristensenii.</title>
        <authorList>
            <person name="Campioni F."/>
        </authorList>
    </citation>
    <scope>NUCLEOTIDE SEQUENCE [LARGE SCALE GENOMIC DNA]</scope>
    <source>
        <strain evidence="9 10">CFSAN060536</strain>
    </source>
</reference>
<gene>
    <name evidence="9" type="ORF">CBW57_16560</name>
</gene>
<evidence type="ECO:0000256" key="5">
    <source>
        <dbReference type="ARBA" id="ARBA00035013"/>
    </source>
</evidence>
<evidence type="ECO:0000313" key="10">
    <source>
        <dbReference type="Proteomes" id="UP000196440"/>
    </source>
</evidence>
<evidence type="ECO:0000256" key="6">
    <source>
        <dbReference type="ARBA" id="ARBA00035023"/>
    </source>
</evidence>
<dbReference type="RefSeq" id="WP_087816372.1">
    <property type="nucleotide sequence ID" value="NZ_CBCPKE010000010.1"/>
</dbReference>
<dbReference type="PANTHER" id="PTHR39479:SF2">
    <property type="entry name" value="2-OXOADIPATE DIOXYGENASE_DECARBOXYLASE"/>
    <property type="match status" value="1"/>
</dbReference>
<dbReference type="EMBL" id="NHOI01000025">
    <property type="protein sequence ID" value="OVZ84716.1"/>
    <property type="molecule type" value="Genomic_DNA"/>
</dbReference>
<organism evidence="9 10">
    <name type="scientific">Yersinia intermedia</name>
    <dbReference type="NCBI Taxonomy" id="631"/>
    <lineage>
        <taxon>Bacteria</taxon>
        <taxon>Pseudomonadati</taxon>
        <taxon>Pseudomonadota</taxon>
        <taxon>Gammaproteobacteria</taxon>
        <taxon>Enterobacterales</taxon>
        <taxon>Yersiniaceae</taxon>
        <taxon>Yersinia</taxon>
    </lineage>
</organism>
<dbReference type="InterPro" id="IPR047869">
    <property type="entry name" value="YdcJ_bac-like"/>
</dbReference>
<dbReference type="CDD" id="cd16348">
    <property type="entry name" value="VOC_YdcJ_like"/>
    <property type="match status" value="1"/>
</dbReference>
<evidence type="ECO:0000256" key="4">
    <source>
        <dbReference type="ARBA" id="ARBA00023004"/>
    </source>
</evidence>
<dbReference type="AlphaFoldDB" id="A0A208ZW41"/>
<accession>A0A208ZW41</accession>
<keyword evidence="2" id="KW-0223">Dioxygenase</keyword>
<dbReference type="Pfam" id="PF07063">
    <property type="entry name" value="HGLS"/>
    <property type="match status" value="1"/>
</dbReference>
<comment type="similarity">
    <text evidence="5">Belongs to the 2-oxoadipate dioxygenase/decarboxylase family.</text>
</comment>
<dbReference type="PANTHER" id="PTHR39479">
    <property type="match status" value="1"/>
</dbReference>
<comment type="caution">
    <text evidence="9">The sequence shown here is derived from an EMBL/GenBank/DDBJ whole genome shotgun (WGS) entry which is preliminary data.</text>
</comment>
<evidence type="ECO:0000256" key="8">
    <source>
        <dbReference type="ARBA" id="ARBA00035045"/>
    </source>
</evidence>
<evidence type="ECO:0000256" key="2">
    <source>
        <dbReference type="ARBA" id="ARBA00022964"/>
    </source>
</evidence>
<dbReference type="EC" id="1.13.11.93" evidence="6"/>
<sequence length="468" mass="52578">MTHPPFVHPDEIRARFSSAMSDMYQDEVPLYSALLELVADINNQTMSQQPELTRHLRQTGEIERLDMERHGAIRVGTAAELTTLRRLFAVMGMVPVGYYDLAPAGVPVHSTAFRAIHETSLQTCPFRIFTSLLRLELIEQPELRQQAADILAKRVIFTPRAIELITQHETSGGLTSNEADDFITQSLETFRWHNQATVSADVYQQLHDQHRLIADVVAFKGPHINHLTPRTLNIDAVQIAMPAHQIPPKAVIEGPPPRRCPILLRQTSFKALEEDVSFFATDGQIIQGHHTARFGEIEQRGAALTAKGRNLYDGLLQAAQDQLQVPANEKNAPQYMAILNEKFSQFPDDYPTMRAEKLAFFRYFPTEKGLSTPTESMQGLTLDELIDDEFIQYEPLVYEDFLPVSAAGIFQSNLGDKGHSQFAGHSSKQDFQRALGATVIDELQLYEETQQRSIMACATALKLTLLSL</sequence>
<evidence type="ECO:0000256" key="3">
    <source>
        <dbReference type="ARBA" id="ARBA00023002"/>
    </source>
</evidence>
<comment type="cofactor">
    <cofactor evidence="1">
        <name>Fe(2+)</name>
        <dbReference type="ChEBI" id="CHEBI:29033"/>
    </cofactor>
</comment>
<dbReference type="Gene3D" id="3.10.180.80">
    <property type="entry name" value="Uncharacterised protein PF07063, DUF1338"/>
    <property type="match status" value="1"/>
</dbReference>
<proteinExistence type="inferred from homology"/>
<protein>
    <recommendedName>
        <fullName evidence="7">2-oxoadipate dioxygenase/decarboxylase</fullName>
        <ecNumber evidence="6">1.13.11.93</ecNumber>
    </recommendedName>
    <alternativeName>
        <fullName evidence="8">2-hydroxyglutarate synthase</fullName>
    </alternativeName>
</protein>
<keyword evidence="4" id="KW-0408">Iron</keyword>
<dbReference type="SMART" id="SM01150">
    <property type="entry name" value="DUF1338"/>
    <property type="match status" value="1"/>
</dbReference>
<name>A0A208ZW41_YERIN</name>
<keyword evidence="3" id="KW-0560">Oxidoreductase</keyword>
<dbReference type="InterPro" id="IPR009770">
    <property type="entry name" value="HGLS"/>
</dbReference>